<organism evidence="1 4">
    <name type="scientific">Pseudomonas amygdali pv. eriobotryae</name>
    <dbReference type="NCBI Taxonomy" id="129137"/>
    <lineage>
        <taxon>Bacteria</taxon>
        <taxon>Pseudomonadati</taxon>
        <taxon>Pseudomonadota</taxon>
        <taxon>Gammaproteobacteria</taxon>
        <taxon>Pseudomonadales</taxon>
        <taxon>Pseudomonadaceae</taxon>
        <taxon>Pseudomonas</taxon>
        <taxon>Pseudomonas amygdali</taxon>
    </lineage>
</organism>
<dbReference type="EMBL" id="RBOA01000186">
    <property type="protein sequence ID" value="RMM01134.1"/>
    <property type="molecule type" value="Genomic_DNA"/>
</dbReference>
<evidence type="ECO:0000313" key="3">
    <source>
        <dbReference type="EMBL" id="RMO64427.1"/>
    </source>
</evidence>
<dbReference type="EMBL" id="RBPV01000080">
    <property type="protein sequence ID" value="RMO64427.1"/>
    <property type="molecule type" value="Genomic_DNA"/>
</dbReference>
<dbReference type="Proteomes" id="UP000275613">
    <property type="component" value="Unassembled WGS sequence"/>
</dbReference>
<dbReference type="AlphaFoldDB" id="A0A0P9U7P9"/>
<evidence type="ECO:0000313" key="4">
    <source>
        <dbReference type="Proteomes" id="UP000050490"/>
    </source>
</evidence>
<evidence type="ECO:0000313" key="5">
    <source>
        <dbReference type="Proteomes" id="UP000272627"/>
    </source>
</evidence>
<comment type="caution">
    <text evidence="1">The sequence shown here is derived from an EMBL/GenBank/DDBJ whole genome shotgun (WGS) entry which is preliminary data.</text>
</comment>
<proteinExistence type="predicted"/>
<protein>
    <submittedName>
        <fullName evidence="1">Uncharacterized protein</fullName>
    </submittedName>
</protein>
<name>A0A0P9U7P9_PSEA0</name>
<reference evidence="5 6" key="2">
    <citation type="submission" date="2018-08" db="EMBL/GenBank/DDBJ databases">
        <title>Recombination of ecologically and evolutionarily significant loci maintains genetic cohesion in the Pseudomonas syringae species complex.</title>
        <authorList>
            <person name="Dillon M."/>
            <person name="Thakur S."/>
            <person name="Almeida R.N.D."/>
            <person name="Weir B.S."/>
            <person name="Guttman D.S."/>
        </authorList>
    </citation>
    <scope>NUCLEOTIDE SEQUENCE [LARGE SCALE GENOMIC DNA]</scope>
    <source>
        <strain evidence="3 6">ICMP 4316</strain>
        <strain evidence="2 5">ICMP 8636</strain>
    </source>
</reference>
<sequence>MQQAGSPVSVMLLAHDEVLPPDADGVILGEVTAKPLTLDDWVKYEKGQPLAVEITGRVEEGSSTSKHDSPTIGSRISRRLQLDPAIRNESICLVDGGWLPLIYCLSGTNIFVDRNIVAEIKARFVGGKLKSGGTPERDFLNMLEQKACSSTLNPLPYALEGNVQDLPDVDVVLDQHRIALADLDHALPHIKVWPKSLYDREQTRTTLESYHAYFAQGMDFLQMVGPSLMATTGKSKRRAAWARIIQAAKDTGISPQHICVAITLSALTASQRFNPAKNVLKPAAVYGAAQAYNAMWDLFLLFLLRHFQSKHPECRSALLTRDKNLAFLWMGMTIQRSVTEAGAKQQVVFDERLMKCDPEEVAFLQVLLGADNIGYEHPRA</sequence>
<dbReference type="Proteomes" id="UP000050490">
    <property type="component" value="Unassembled WGS sequence"/>
</dbReference>
<dbReference type="EMBL" id="LJQI01000387">
    <property type="protein sequence ID" value="KPX21500.1"/>
    <property type="molecule type" value="Genomic_DNA"/>
</dbReference>
<gene>
    <name evidence="1" type="ORF">ALO70_03701</name>
    <name evidence="3" type="ORF">ALQ39_04072</name>
    <name evidence="2" type="ORF">ALQ86_01379</name>
</gene>
<evidence type="ECO:0000313" key="6">
    <source>
        <dbReference type="Proteomes" id="UP000275613"/>
    </source>
</evidence>
<dbReference type="PATRIC" id="fig|129137.4.peg.5396"/>
<reference evidence="1 4" key="1">
    <citation type="submission" date="2015-09" db="EMBL/GenBank/DDBJ databases">
        <title>Genome announcement of multiple Pseudomonas syringae strains.</title>
        <authorList>
            <person name="Thakur S."/>
            <person name="Wang P.W."/>
            <person name="Gong Y."/>
            <person name="Weir B.S."/>
            <person name="Guttman D.S."/>
        </authorList>
    </citation>
    <scope>NUCLEOTIDE SEQUENCE [LARGE SCALE GENOMIC DNA]</scope>
    <source>
        <strain evidence="1 4">ICMP4455</strain>
    </source>
</reference>
<dbReference type="Proteomes" id="UP000272627">
    <property type="component" value="Unassembled WGS sequence"/>
</dbReference>
<evidence type="ECO:0000313" key="1">
    <source>
        <dbReference type="EMBL" id="KPX21500.1"/>
    </source>
</evidence>
<evidence type="ECO:0000313" key="2">
    <source>
        <dbReference type="EMBL" id="RMM01134.1"/>
    </source>
</evidence>
<accession>A0A0P9U7P9</accession>